<evidence type="ECO:0000313" key="2">
    <source>
        <dbReference type="WBParaSite" id="ACRNAN_scaffold1473.g26966.t1"/>
    </source>
</evidence>
<name>A0A914CU88_9BILA</name>
<organism evidence="1 2">
    <name type="scientific">Acrobeloides nanus</name>
    <dbReference type="NCBI Taxonomy" id="290746"/>
    <lineage>
        <taxon>Eukaryota</taxon>
        <taxon>Metazoa</taxon>
        <taxon>Ecdysozoa</taxon>
        <taxon>Nematoda</taxon>
        <taxon>Chromadorea</taxon>
        <taxon>Rhabditida</taxon>
        <taxon>Tylenchina</taxon>
        <taxon>Cephalobomorpha</taxon>
        <taxon>Cephaloboidea</taxon>
        <taxon>Cephalobidae</taxon>
        <taxon>Acrobeloides</taxon>
    </lineage>
</organism>
<evidence type="ECO:0000313" key="1">
    <source>
        <dbReference type="Proteomes" id="UP000887540"/>
    </source>
</evidence>
<dbReference type="Proteomes" id="UP000887540">
    <property type="component" value="Unplaced"/>
</dbReference>
<accession>A0A914CU88</accession>
<sequence length="72" mass="7896">MLLKHAKFSNGNRILPIGRLVLSILALIVPAVTIKPAEFSGEVHAKRAVSHLIQWTDYPIGTLHPIDFLSIG</sequence>
<proteinExistence type="predicted"/>
<reference evidence="2" key="1">
    <citation type="submission" date="2022-11" db="UniProtKB">
        <authorList>
            <consortium name="WormBaseParasite"/>
        </authorList>
    </citation>
    <scope>IDENTIFICATION</scope>
</reference>
<dbReference type="AlphaFoldDB" id="A0A914CU88"/>
<keyword evidence="1" id="KW-1185">Reference proteome</keyword>
<protein>
    <submittedName>
        <fullName evidence="2">Uncharacterized protein</fullName>
    </submittedName>
</protein>
<dbReference type="WBParaSite" id="ACRNAN_scaffold1473.g26966.t1">
    <property type="protein sequence ID" value="ACRNAN_scaffold1473.g26966.t1"/>
    <property type="gene ID" value="ACRNAN_scaffold1473.g26966"/>
</dbReference>